<evidence type="ECO:0000256" key="1">
    <source>
        <dbReference type="SAM" id="MobiDB-lite"/>
    </source>
</evidence>
<keyword evidence="3" id="KW-1185">Reference proteome</keyword>
<proteinExistence type="predicted"/>
<name>A0ABP6FM39_9ACTN</name>
<comment type="caution">
    <text evidence="2">The sequence shown here is derived from an EMBL/GenBank/DDBJ whole genome shotgun (WGS) entry which is preliminary data.</text>
</comment>
<feature type="region of interest" description="Disordered" evidence="1">
    <location>
        <begin position="46"/>
        <end position="74"/>
    </location>
</feature>
<dbReference type="Proteomes" id="UP001501666">
    <property type="component" value="Unassembled WGS sequence"/>
</dbReference>
<protein>
    <submittedName>
        <fullName evidence="2">Uncharacterized protein</fullName>
    </submittedName>
</protein>
<evidence type="ECO:0000313" key="3">
    <source>
        <dbReference type="Proteomes" id="UP001501666"/>
    </source>
</evidence>
<organism evidence="2 3">
    <name type="scientific">Nonomuraea recticatena</name>
    <dbReference type="NCBI Taxonomy" id="46178"/>
    <lineage>
        <taxon>Bacteria</taxon>
        <taxon>Bacillati</taxon>
        <taxon>Actinomycetota</taxon>
        <taxon>Actinomycetes</taxon>
        <taxon>Streptosporangiales</taxon>
        <taxon>Streptosporangiaceae</taxon>
        <taxon>Nonomuraea</taxon>
    </lineage>
</organism>
<dbReference type="EMBL" id="BAAATE010000034">
    <property type="protein sequence ID" value="GAA2691880.1"/>
    <property type="molecule type" value="Genomic_DNA"/>
</dbReference>
<evidence type="ECO:0000313" key="2">
    <source>
        <dbReference type="EMBL" id="GAA2691880.1"/>
    </source>
</evidence>
<reference evidence="3" key="1">
    <citation type="journal article" date="2019" name="Int. J. Syst. Evol. Microbiol.">
        <title>The Global Catalogue of Microorganisms (GCM) 10K type strain sequencing project: providing services to taxonomists for standard genome sequencing and annotation.</title>
        <authorList>
            <consortium name="The Broad Institute Genomics Platform"/>
            <consortium name="The Broad Institute Genome Sequencing Center for Infectious Disease"/>
            <person name="Wu L."/>
            <person name="Ma J."/>
        </authorList>
    </citation>
    <scope>NUCLEOTIDE SEQUENCE [LARGE SCALE GENOMIC DNA]</scope>
    <source>
        <strain evidence="3">JCM 6835</strain>
    </source>
</reference>
<accession>A0ABP6FM39</accession>
<sequence length="129" mass="14131">MTRGSFPIFSGGKGARSAAATSAVMTTDVGGVGLVNVKLRSWGYTPRAGTAGSRRERRGFEQIPRASRSVGDTPVNRSKCRGYLLDHRIAPHDRTSIHPAYPTCNLSRFTFMQVQLAAQQPLKNWPEDL</sequence>
<gene>
    <name evidence="2" type="ORF">GCM10010412_082430</name>
</gene>